<proteinExistence type="predicted"/>
<dbReference type="Proteomes" id="UP000076584">
    <property type="component" value="Unassembled WGS sequence"/>
</dbReference>
<protein>
    <submittedName>
        <fullName evidence="1">Uncharacterized protein</fullName>
    </submittedName>
</protein>
<keyword evidence="2" id="KW-1185">Reference proteome</keyword>
<evidence type="ECO:0000313" key="2">
    <source>
        <dbReference type="Proteomes" id="UP000076584"/>
    </source>
</evidence>
<gene>
    <name evidence="1" type="ORF">CI238_07286</name>
</gene>
<evidence type="ECO:0000313" key="1">
    <source>
        <dbReference type="EMBL" id="KZL80026.1"/>
    </source>
</evidence>
<reference evidence="1 2" key="1">
    <citation type="submission" date="2015-06" db="EMBL/GenBank/DDBJ databases">
        <title>Survival trade-offs in plant roots during colonization by closely related pathogenic and mutualistic fungi.</title>
        <authorList>
            <person name="Hacquard S."/>
            <person name="Kracher B."/>
            <person name="Hiruma K."/>
            <person name="Weinman A."/>
            <person name="Muench P."/>
            <person name="Garrido Oter R."/>
            <person name="Ver Loren van Themaat E."/>
            <person name="Dallerey J.-F."/>
            <person name="Damm U."/>
            <person name="Henrissat B."/>
            <person name="Lespinet O."/>
            <person name="Thon M."/>
            <person name="Kemen E."/>
            <person name="McHardy A.C."/>
            <person name="Schulze-Lefert P."/>
            <person name="O'Connell R.J."/>
        </authorList>
    </citation>
    <scope>NUCLEOTIDE SEQUENCE [LARGE SCALE GENOMIC DNA]</scope>
    <source>
        <strain evidence="1 2">MAFF 238704</strain>
    </source>
</reference>
<sequence>MLCLLGQHILVVQANLLADVPHNLLERQTCRTIRETIEEAFAVVARHTNAWIQRHAPQKRHPHLLGQCPPAARCRPEDLALVRTLGTDETRHVLRQAQHADARLAAEVDLLADVKQRDLLRRRDDDGAVDAAVAEERVDAEVLVAGPRRRVDQQEIEGPPLNVLQKLLDETVLLGATPDNGGVTVRQHELDRHDAEVVEDPDGGPSRAGDVDRLGLDAEHLGDRGPADVRVHDADAAVRVCGEGVGEEGGEGGLADAALAGEDEDLVGDGGEARGDDGNVRVWTFCGCRGANLLVWASGTGVSRTCRCGLGAGTVFWFRGDEGGFLF</sequence>
<comment type="caution">
    <text evidence="1">The sequence shown here is derived from an EMBL/GenBank/DDBJ whole genome shotgun (WGS) entry which is preliminary data.</text>
</comment>
<dbReference type="AlphaFoldDB" id="A0A167AE44"/>
<dbReference type="EMBL" id="LFIW01001989">
    <property type="protein sequence ID" value="KZL80026.1"/>
    <property type="molecule type" value="Genomic_DNA"/>
</dbReference>
<name>A0A167AE44_COLIC</name>
<accession>A0A167AE44</accession>
<organism evidence="1 2">
    <name type="scientific">Colletotrichum incanum</name>
    <name type="common">Soybean anthracnose fungus</name>
    <dbReference type="NCBI Taxonomy" id="1573173"/>
    <lineage>
        <taxon>Eukaryota</taxon>
        <taxon>Fungi</taxon>
        <taxon>Dikarya</taxon>
        <taxon>Ascomycota</taxon>
        <taxon>Pezizomycotina</taxon>
        <taxon>Sordariomycetes</taxon>
        <taxon>Hypocreomycetidae</taxon>
        <taxon>Glomerellales</taxon>
        <taxon>Glomerellaceae</taxon>
        <taxon>Colletotrichum</taxon>
        <taxon>Colletotrichum spaethianum species complex</taxon>
    </lineage>
</organism>